<sequence>MSKRKYKKYLEPGNVSIIPAKTRQRLEKMAGFEVESIKETNLDLLVTDQSCSATDDFFSDINEVSSDSEEEDQLRINNHNVDHSSMDSGQIHEDTDKTPCHMSDSEEEEESMISNHNADNSSIDPEQINTDTDKTPSNMSDSEGGDLSDLLVLDEPEENTFSTSSEDTDGTDSESDDPTPTDDPLKKIGTDKGMDNILKSTGSITKAEALLLIMTHAAVHNITGCQLDDLLTLINFLFGNDVVPGSKHLFNKVFKNNSEIVDFHLYCQACKCHLGTQKQVTDQNINQCPSCSETVDITTLNNGSFFINVPVAPQIQNLLENPEIQKHLGYRFDRPHSVENVISDIFDGAFYEKLSEPGGILSNSNNFSYNFNSDGSPVFKSSKFSIWPIHLHLNELPPKIRFKHVILAGLWFGTHEPSMQVYLKPFTEQAKSLSSKGVSWRKNGVQINSKIVGICCCVDSKARPAMQNMT</sequence>
<accession>A0AC58JB29</accession>
<evidence type="ECO:0000313" key="1">
    <source>
        <dbReference type="Proteomes" id="UP000000437"/>
    </source>
</evidence>
<organism evidence="1 2">
    <name type="scientific">Danio rerio</name>
    <name type="common">Zebrafish</name>
    <name type="synonym">Brachydanio rerio</name>
    <dbReference type="NCBI Taxonomy" id="7955"/>
    <lineage>
        <taxon>Eukaryota</taxon>
        <taxon>Metazoa</taxon>
        <taxon>Chordata</taxon>
        <taxon>Craniata</taxon>
        <taxon>Vertebrata</taxon>
        <taxon>Euteleostomi</taxon>
        <taxon>Actinopterygii</taxon>
        <taxon>Neopterygii</taxon>
        <taxon>Teleostei</taxon>
        <taxon>Ostariophysi</taxon>
        <taxon>Cypriniformes</taxon>
        <taxon>Danionidae</taxon>
        <taxon>Danioninae</taxon>
        <taxon>Danio</taxon>
    </lineage>
</organism>
<evidence type="ECO:0000313" key="2">
    <source>
        <dbReference type="RefSeq" id="XP_073803688.1"/>
    </source>
</evidence>
<protein>
    <submittedName>
        <fullName evidence="2">Uncharacterized protein</fullName>
    </submittedName>
</protein>
<name>A0AC58JB29_DANRE</name>
<gene>
    <name evidence="2" type="primary">LOC137487636</name>
</gene>
<dbReference type="Proteomes" id="UP000000437">
    <property type="component" value="Chromosome 4"/>
</dbReference>
<keyword evidence="1" id="KW-1185">Reference proteome</keyword>
<dbReference type="RefSeq" id="XP_073803688.1">
    <property type="nucleotide sequence ID" value="XM_073947587.1"/>
</dbReference>
<proteinExistence type="predicted"/>
<reference evidence="2" key="1">
    <citation type="submission" date="2025-08" db="UniProtKB">
        <authorList>
            <consortium name="RefSeq"/>
        </authorList>
    </citation>
    <scope>IDENTIFICATION</scope>
    <source>
        <strain evidence="2">Tuebingen</strain>
        <tissue evidence="2">Fibroblasts and whole tissue</tissue>
    </source>
</reference>